<organism evidence="1 2">
    <name type="scientific">Mycolicibacterium moriokaense</name>
    <dbReference type="NCBI Taxonomy" id="39691"/>
    <lineage>
        <taxon>Bacteria</taxon>
        <taxon>Bacillati</taxon>
        <taxon>Actinomycetota</taxon>
        <taxon>Actinomycetes</taxon>
        <taxon>Mycobacteriales</taxon>
        <taxon>Mycobacteriaceae</taxon>
        <taxon>Mycolicibacterium</taxon>
    </lineage>
</organism>
<keyword evidence="2" id="KW-1185">Reference proteome</keyword>
<evidence type="ECO:0000313" key="2">
    <source>
        <dbReference type="Proteomes" id="UP000466681"/>
    </source>
</evidence>
<name>A0AAD1H842_9MYCO</name>
<gene>
    <name evidence="1" type="ORF">MMOR_14110</name>
</gene>
<evidence type="ECO:0008006" key="3">
    <source>
        <dbReference type="Google" id="ProtNLM"/>
    </source>
</evidence>
<dbReference type="Proteomes" id="UP000466681">
    <property type="component" value="Chromosome"/>
</dbReference>
<sequence>MKSLATELIERRAALIIQARSIAQNGVDEKRDLTEGEQTAFDGLVAQANELEARAKAISDGEKAAHELDESFRSVTGAYPGQPTAAGCPSLLVSRDNITKHAEALHEGRVFGVVEEARALVQVNPAASSALGGPQAWAQVGPREPMHLIRFAGIPVQTLTGVAAVMPTFTLPASTAGVNESTAHGEYDTVVDLPLTALRYGRWTSVSAAASQFDNLNGIANLHSVGIAKDLDKKVIGDIQTAAGAPVAYAADIAGNVRESLLTVAANVLATPEHLVIVGTPADIALLGDTTPANGPDVGSVAVRFNGARMYATGEANAGQVTIFAPSAFLVFMSQLQSASTIDPKDGSNSFGSWLHSTGAGQGLTGSAQAVEVVDES</sequence>
<accession>A0AAD1H842</accession>
<proteinExistence type="predicted"/>
<dbReference type="AlphaFoldDB" id="A0AAD1H842"/>
<dbReference type="RefSeq" id="WP_083153742.1">
    <property type="nucleotide sequence ID" value="NZ_AP022560.1"/>
</dbReference>
<dbReference type="KEGG" id="mmor:MMOR_14110"/>
<dbReference type="EMBL" id="AP022560">
    <property type="protein sequence ID" value="BBX00475.1"/>
    <property type="molecule type" value="Genomic_DNA"/>
</dbReference>
<protein>
    <recommendedName>
        <fullName evidence="3">Phage major capsid protein</fullName>
    </recommendedName>
</protein>
<evidence type="ECO:0000313" key="1">
    <source>
        <dbReference type="EMBL" id="BBX00475.1"/>
    </source>
</evidence>
<reference evidence="1 2" key="1">
    <citation type="journal article" date="2019" name="Emerg. Microbes Infect.">
        <title>Comprehensive subspecies identification of 175 nontuberculous mycobacteria species based on 7547 genomic profiles.</title>
        <authorList>
            <person name="Matsumoto Y."/>
            <person name="Kinjo T."/>
            <person name="Motooka D."/>
            <person name="Nabeya D."/>
            <person name="Jung N."/>
            <person name="Uechi K."/>
            <person name="Horii T."/>
            <person name="Iida T."/>
            <person name="Fujita J."/>
            <person name="Nakamura S."/>
        </authorList>
    </citation>
    <scope>NUCLEOTIDE SEQUENCE [LARGE SCALE GENOMIC DNA]</scope>
    <source>
        <strain evidence="1 2">JCM 6375</strain>
    </source>
</reference>